<evidence type="ECO:0000256" key="1">
    <source>
        <dbReference type="ARBA" id="ARBA00004123"/>
    </source>
</evidence>
<evidence type="ECO:0000259" key="5">
    <source>
        <dbReference type="PROSITE" id="PS50071"/>
    </source>
</evidence>
<feature type="domain" description="Homeobox" evidence="5">
    <location>
        <begin position="165"/>
        <end position="225"/>
    </location>
</feature>
<dbReference type="InterPro" id="IPR001356">
    <property type="entry name" value="HD"/>
</dbReference>
<keyword evidence="2 3" id="KW-0371">Homeobox</keyword>
<name>G0P066_CAEBE</name>
<dbReference type="HOGENOM" id="CLU_603020_0_0_1"/>
<dbReference type="SMART" id="SM00389">
    <property type="entry name" value="HOX"/>
    <property type="match status" value="2"/>
</dbReference>
<dbReference type="Gene3D" id="1.10.10.60">
    <property type="entry name" value="Homeodomain-like"/>
    <property type="match status" value="2"/>
</dbReference>
<dbReference type="PROSITE" id="PS50071">
    <property type="entry name" value="HOMEOBOX_2"/>
    <property type="match status" value="2"/>
</dbReference>
<evidence type="ECO:0000256" key="3">
    <source>
        <dbReference type="RuleBase" id="RU000682"/>
    </source>
</evidence>
<feature type="compositionally biased region" description="Low complexity" evidence="4">
    <location>
        <begin position="246"/>
        <end position="261"/>
    </location>
</feature>
<dbReference type="InParanoid" id="G0P066"/>
<evidence type="ECO:0000313" key="6">
    <source>
        <dbReference type="EMBL" id="EGT41619.1"/>
    </source>
</evidence>
<accession>G0P066</accession>
<dbReference type="InterPro" id="IPR009057">
    <property type="entry name" value="Homeodomain-like_sf"/>
</dbReference>
<reference evidence="7" key="1">
    <citation type="submission" date="2011-07" db="EMBL/GenBank/DDBJ databases">
        <authorList>
            <consortium name="Caenorhabditis brenneri Sequencing and Analysis Consortium"/>
            <person name="Wilson R.K."/>
        </authorList>
    </citation>
    <scope>NUCLEOTIDE SEQUENCE [LARGE SCALE GENOMIC DNA]</scope>
    <source>
        <strain evidence="7">PB2801</strain>
    </source>
</reference>
<keyword evidence="7" id="KW-1185">Reference proteome</keyword>
<dbReference type="SUPFAM" id="SSF46689">
    <property type="entry name" value="Homeodomain-like"/>
    <property type="match status" value="2"/>
</dbReference>
<keyword evidence="2 3" id="KW-0238">DNA-binding</keyword>
<protein>
    <recommendedName>
        <fullName evidence="5">Homeobox domain-containing protein</fullName>
    </recommendedName>
</protein>
<dbReference type="Pfam" id="PF00046">
    <property type="entry name" value="Homeodomain"/>
    <property type="match status" value="1"/>
</dbReference>
<evidence type="ECO:0000256" key="4">
    <source>
        <dbReference type="SAM" id="MobiDB-lite"/>
    </source>
</evidence>
<proteinExistence type="predicted"/>
<dbReference type="Proteomes" id="UP000008068">
    <property type="component" value="Unassembled WGS sequence"/>
</dbReference>
<comment type="subcellular location">
    <subcellularLocation>
        <location evidence="1 2 3">Nucleus</location>
    </subcellularLocation>
</comment>
<dbReference type="EMBL" id="GL379996">
    <property type="protein sequence ID" value="EGT41619.1"/>
    <property type="molecule type" value="Genomic_DNA"/>
</dbReference>
<sequence length="454" mass="52714">MSSKEAITDFHRAVLKAYQCTNKIVSLAESRVIGRLLKLNWIQVRDCFWRNRNKEISVPDVTPETQKSIDEILKVIKKEIYGIFVHHEQPHSPRKRFQLNVLETRFRQGSRITSLECHLIGQQFELEGETITNWFRNRRRSKQEADSNFVMSPKALELLEVINKEVKKQRNFNMTLSQGNCLGKRYSISPSLSREERITMSKTIGVPEYWIKWWFAKRNKIERRRKERAARATGNGKERRSERTTEPSSASEPSEVQSMSSSEDWFENMATVVPASPEIFQLVDPFFTPTCNQFTTSPVYATSSVFGNQSFPCSNSDARNSRVPEFQFRENWEFQEGSSAPVEMYGNKLPSASHASFPAHQEGNPWIPRNETLRDSRDWDFQYQIMSPSSSSLIDWNYQLDNNYPIAQQQNPDHMPSYNPLFFNPLNTNQPAQPQAAHEYSQATARPITTPYQF</sequence>
<dbReference type="GO" id="GO:0003677">
    <property type="term" value="F:DNA binding"/>
    <property type="evidence" value="ECO:0007669"/>
    <property type="project" value="UniProtKB-UniRule"/>
</dbReference>
<feature type="DNA-binding region" description="Homeobox" evidence="2">
    <location>
        <begin position="167"/>
        <end position="226"/>
    </location>
</feature>
<organism evidence="7">
    <name type="scientific">Caenorhabditis brenneri</name>
    <name type="common">Nematode worm</name>
    <dbReference type="NCBI Taxonomy" id="135651"/>
    <lineage>
        <taxon>Eukaryota</taxon>
        <taxon>Metazoa</taxon>
        <taxon>Ecdysozoa</taxon>
        <taxon>Nematoda</taxon>
        <taxon>Chromadorea</taxon>
        <taxon>Rhabditida</taxon>
        <taxon>Rhabditina</taxon>
        <taxon>Rhabditomorpha</taxon>
        <taxon>Rhabditoidea</taxon>
        <taxon>Rhabditidae</taxon>
        <taxon>Peloderinae</taxon>
        <taxon>Caenorhabditis</taxon>
    </lineage>
</organism>
<feature type="DNA-binding region" description="Homeobox" evidence="2">
    <location>
        <begin position="100"/>
        <end position="146"/>
    </location>
</feature>
<keyword evidence="2 3" id="KW-0539">Nucleus</keyword>
<evidence type="ECO:0000256" key="2">
    <source>
        <dbReference type="PROSITE-ProRule" id="PRU00108"/>
    </source>
</evidence>
<gene>
    <name evidence="6" type="ORF">CAEBREN_24886</name>
</gene>
<dbReference type="GO" id="GO:0005634">
    <property type="term" value="C:nucleus"/>
    <property type="evidence" value="ECO:0007669"/>
    <property type="project" value="UniProtKB-SubCell"/>
</dbReference>
<feature type="region of interest" description="Disordered" evidence="4">
    <location>
        <begin position="430"/>
        <end position="454"/>
    </location>
</feature>
<dbReference type="AlphaFoldDB" id="G0P066"/>
<evidence type="ECO:0000313" key="7">
    <source>
        <dbReference type="Proteomes" id="UP000008068"/>
    </source>
</evidence>
<dbReference type="CDD" id="cd00086">
    <property type="entry name" value="homeodomain"/>
    <property type="match status" value="1"/>
</dbReference>
<feature type="region of interest" description="Disordered" evidence="4">
    <location>
        <begin position="225"/>
        <end position="261"/>
    </location>
</feature>
<feature type="compositionally biased region" description="Basic and acidic residues" evidence="4">
    <location>
        <begin position="236"/>
        <end position="245"/>
    </location>
</feature>
<feature type="domain" description="Homeobox" evidence="5">
    <location>
        <begin position="98"/>
        <end position="145"/>
    </location>
</feature>